<evidence type="ECO:0008006" key="3">
    <source>
        <dbReference type="Google" id="ProtNLM"/>
    </source>
</evidence>
<dbReference type="InterPro" id="IPR023213">
    <property type="entry name" value="CAT-like_dom_sf"/>
</dbReference>
<reference evidence="2" key="1">
    <citation type="submission" date="2016-10" db="EMBL/GenBank/DDBJ databases">
        <title>Comparative genomics uncovers the prolific and rare metabolic potential of the cyanobacterial genus Moorea.</title>
        <authorList>
            <person name="Leao T."/>
            <person name="Castelao G."/>
            <person name="Korobeynikov A."/>
            <person name="Monroe E.A."/>
            <person name="Podell S."/>
            <person name="Glukhov E."/>
            <person name="Allen E."/>
            <person name="Gerwick W.H."/>
            <person name="Gerwick L."/>
        </authorList>
    </citation>
    <scope>NUCLEOTIDE SEQUENCE [LARGE SCALE GENOMIC DNA]</scope>
    <source>
        <strain evidence="2">PAL-8-15-08-1</strain>
    </source>
</reference>
<evidence type="ECO:0000313" key="2">
    <source>
        <dbReference type="Proteomes" id="UP000177870"/>
    </source>
</evidence>
<evidence type="ECO:0000313" key="1">
    <source>
        <dbReference type="EMBL" id="AOW99843.1"/>
    </source>
</evidence>
<dbReference type="InterPro" id="IPR001707">
    <property type="entry name" value="Cmp_AcTrfase"/>
</dbReference>
<dbReference type="PANTHER" id="PTHR38474:SF1">
    <property type="entry name" value="SLR0299 PROTEIN"/>
    <property type="match status" value="1"/>
</dbReference>
<dbReference type="SMART" id="SM01059">
    <property type="entry name" value="CAT"/>
    <property type="match status" value="1"/>
</dbReference>
<sequence>MNLQEALEQYQGTKLKLDELSKYQQWAFSFFHNEEFVLNPNLSITLQLDLGGAREIYEKSFQNAQGASFQAYLVWNLVKALSLNWTFCTRKIDREWYVFKNLPLYFTIAVGGEDRFKDVIINDVSLIDWTTFVIIYRDSLENPKQDVGSIPPLTWAISHFIGNLPDLNFTSFQIHRGIMKTGRPIFYFGQRYNSHQGLTVPLSITFDHANSDPYVLNKLMQTYQDFLTQVE</sequence>
<dbReference type="PANTHER" id="PTHR38474">
    <property type="entry name" value="SLR0299 PROTEIN"/>
    <property type="match status" value="1"/>
</dbReference>
<dbReference type="GO" id="GO:0008811">
    <property type="term" value="F:chloramphenicol O-acetyltransferase activity"/>
    <property type="evidence" value="ECO:0007669"/>
    <property type="project" value="InterPro"/>
</dbReference>
<dbReference type="RefSeq" id="WP_070392317.1">
    <property type="nucleotide sequence ID" value="NZ_CP017599.1"/>
</dbReference>
<organism evidence="1 2">
    <name type="scientific">Moorena producens PAL-8-15-08-1</name>
    <dbReference type="NCBI Taxonomy" id="1458985"/>
    <lineage>
        <taxon>Bacteria</taxon>
        <taxon>Bacillati</taxon>
        <taxon>Cyanobacteriota</taxon>
        <taxon>Cyanophyceae</taxon>
        <taxon>Coleofasciculales</taxon>
        <taxon>Coleofasciculaceae</taxon>
        <taxon>Moorena</taxon>
    </lineage>
</organism>
<protein>
    <recommendedName>
        <fullName evidence="3">Chloramphenicol acetyltransferase</fullName>
    </recommendedName>
</protein>
<dbReference type="AlphaFoldDB" id="A0A1D8TQJ1"/>
<dbReference type="SUPFAM" id="SSF52777">
    <property type="entry name" value="CoA-dependent acyltransferases"/>
    <property type="match status" value="1"/>
</dbReference>
<accession>A0A1D8TQJ1</accession>
<dbReference type="OrthoDB" id="583161at2"/>
<dbReference type="Proteomes" id="UP000177870">
    <property type="component" value="Chromosome"/>
</dbReference>
<dbReference type="Gene3D" id="3.30.559.10">
    <property type="entry name" value="Chloramphenicol acetyltransferase-like domain"/>
    <property type="match status" value="1"/>
</dbReference>
<dbReference type="EMBL" id="CP017599">
    <property type="protein sequence ID" value="AOW99843.1"/>
    <property type="molecule type" value="Genomic_DNA"/>
</dbReference>
<name>A0A1D8TQJ1_9CYAN</name>
<proteinExistence type="predicted"/>
<dbReference type="KEGG" id="mpro:BJP34_10615"/>
<gene>
    <name evidence="1" type="ORF">BJP34_10615</name>
</gene>